<accession>A0ABP0S7C5</accession>
<organism evidence="1 2">
    <name type="scientific">Durusdinium trenchii</name>
    <dbReference type="NCBI Taxonomy" id="1381693"/>
    <lineage>
        <taxon>Eukaryota</taxon>
        <taxon>Sar</taxon>
        <taxon>Alveolata</taxon>
        <taxon>Dinophyceae</taxon>
        <taxon>Suessiales</taxon>
        <taxon>Symbiodiniaceae</taxon>
        <taxon>Durusdinium</taxon>
    </lineage>
</organism>
<evidence type="ECO:0000313" key="2">
    <source>
        <dbReference type="Proteomes" id="UP001642464"/>
    </source>
</evidence>
<sequence length="69" mass="7601">CVPSTNRFALCGGYRACGIARLLLSIHPFFYRRGPIVHVLPKIRSVPRYPTGVAEADLGHLAQAVKIKQ</sequence>
<proteinExistence type="predicted"/>
<reference evidence="1 2" key="1">
    <citation type="submission" date="2024-02" db="EMBL/GenBank/DDBJ databases">
        <authorList>
            <person name="Chen Y."/>
            <person name="Shah S."/>
            <person name="Dougan E. K."/>
            <person name="Thang M."/>
            <person name="Chan C."/>
        </authorList>
    </citation>
    <scope>NUCLEOTIDE SEQUENCE [LARGE SCALE GENOMIC DNA]</scope>
</reference>
<feature type="non-terminal residue" evidence="1">
    <location>
        <position position="1"/>
    </location>
</feature>
<feature type="non-terminal residue" evidence="1">
    <location>
        <position position="69"/>
    </location>
</feature>
<keyword evidence="2" id="KW-1185">Reference proteome</keyword>
<protein>
    <submittedName>
        <fullName evidence="1">Uncharacterized protein</fullName>
    </submittedName>
</protein>
<dbReference type="Proteomes" id="UP001642464">
    <property type="component" value="Unassembled WGS sequence"/>
</dbReference>
<name>A0ABP0S7C5_9DINO</name>
<evidence type="ECO:0000313" key="1">
    <source>
        <dbReference type="EMBL" id="CAK9108204.1"/>
    </source>
</evidence>
<gene>
    <name evidence="1" type="ORF">SCF082_LOCUS50338</name>
</gene>
<comment type="caution">
    <text evidence="1">The sequence shown here is derived from an EMBL/GenBank/DDBJ whole genome shotgun (WGS) entry which is preliminary data.</text>
</comment>
<dbReference type="EMBL" id="CAXAMM010043040">
    <property type="protein sequence ID" value="CAK9108204.1"/>
    <property type="molecule type" value="Genomic_DNA"/>
</dbReference>